<comment type="caution">
    <text evidence="2">The sequence shown here is derived from an EMBL/GenBank/DDBJ whole genome shotgun (WGS) entry which is preliminary data.</text>
</comment>
<sequence length="182" mass="19079">MLSDHHAFNVACFTVLCGNLAVCLIFVNTLQAAGNSLEAGGQGTFSLELIGNELQAIGNVTVIAGLLMDFEGDIEDILIITGNWTQALGGLVALADEFEDSTTAGQSENIIGNLLQAIGNSLQALGGSYELLEDGGYYHPSVFFDNDDLIITGSWIQAAGAAISVIGQIKEETQEAALNINE</sequence>
<keyword evidence="3" id="KW-1185">Reference proteome</keyword>
<feature type="transmembrane region" description="Helical" evidence="1">
    <location>
        <begin position="6"/>
        <end position="27"/>
    </location>
</feature>
<dbReference type="InterPro" id="IPR054224">
    <property type="entry name" value="DUF6944"/>
</dbReference>
<protein>
    <submittedName>
        <fullName evidence="2">Uncharacterized protein</fullName>
    </submittedName>
</protein>
<evidence type="ECO:0000313" key="3">
    <source>
        <dbReference type="Proteomes" id="UP001168694"/>
    </source>
</evidence>
<gene>
    <name evidence="2" type="ORF">QYF49_03495</name>
</gene>
<dbReference type="RefSeq" id="WP_290398230.1">
    <property type="nucleotide sequence ID" value="NZ_JAUHLN010000001.1"/>
</dbReference>
<accession>A0ABT8E2G4</accession>
<proteinExistence type="predicted"/>
<evidence type="ECO:0000256" key="1">
    <source>
        <dbReference type="SAM" id="Phobius"/>
    </source>
</evidence>
<evidence type="ECO:0000313" key="2">
    <source>
        <dbReference type="EMBL" id="MDN4072096.1"/>
    </source>
</evidence>
<keyword evidence="1" id="KW-0472">Membrane</keyword>
<dbReference type="Proteomes" id="UP001168694">
    <property type="component" value="Unassembled WGS sequence"/>
</dbReference>
<name>A0ABT8E2G4_9BACL</name>
<keyword evidence="1" id="KW-1133">Transmembrane helix</keyword>
<dbReference type="EMBL" id="JAUHLN010000001">
    <property type="protein sequence ID" value="MDN4072096.1"/>
    <property type="molecule type" value="Genomic_DNA"/>
</dbReference>
<organism evidence="2 3">
    <name type="scientific">Fictibacillus terranigra</name>
    <dbReference type="NCBI Taxonomy" id="3058424"/>
    <lineage>
        <taxon>Bacteria</taxon>
        <taxon>Bacillati</taxon>
        <taxon>Bacillota</taxon>
        <taxon>Bacilli</taxon>
        <taxon>Bacillales</taxon>
        <taxon>Fictibacillaceae</taxon>
        <taxon>Fictibacillus</taxon>
    </lineage>
</organism>
<keyword evidence="1" id="KW-0812">Transmembrane</keyword>
<reference evidence="2" key="1">
    <citation type="submission" date="2023-06" db="EMBL/GenBank/DDBJ databases">
        <title>Draft Genome Sequences of Representative Paenibacillus Polymyxa, Bacillus cereus, Fictibacillus sp., and Brevibacillus agri Strains Isolated from Amazonian Dark Earth.</title>
        <authorList>
            <person name="Pellegrinetti T.A."/>
            <person name="Cunha I.C.M."/>
            <person name="Chaves M.G."/>
            <person name="Freitas A.S."/>
            <person name="Silva A.V.R."/>
            <person name="Tsai S.M."/>
            <person name="Mendes L.W."/>
        </authorList>
    </citation>
    <scope>NUCLEOTIDE SEQUENCE</scope>
    <source>
        <strain evidence="2">CENA-BCM004</strain>
    </source>
</reference>
<dbReference type="Pfam" id="PF22116">
    <property type="entry name" value="DUF6944"/>
    <property type="match status" value="1"/>
</dbReference>